<comment type="caution">
    <text evidence="1">The sequence shown here is derived from an EMBL/GenBank/DDBJ whole genome shotgun (WGS) entry which is preliminary data.</text>
</comment>
<accession>A0A402B7R8</accession>
<reference evidence="2" key="1">
    <citation type="submission" date="2018-12" db="EMBL/GenBank/DDBJ databases">
        <title>Tengunoibacter tsumagoiensis gen. nov., sp. nov., Dictyobacter kobayashii sp. nov., D. alpinus sp. nov., and D. joshuensis sp. nov. and description of Dictyobacteraceae fam. nov. within the order Ktedonobacterales isolated from Tengu-no-mugimeshi.</title>
        <authorList>
            <person name="Wang C.M."/>
            <person name="Zheng Y."/>
            <person name="Sakai Y."/>
            <person name="Toyoda A."/>
            <person name="Minakuchi Y."/>
            <person name="Abe K."/>
            <person name="Yokota A."/>
            <person name="Yabe S."/>
        </authorList>
    </citation>
    <scope>NUCLEOTIDE SEQUENCE [LARGE SCALE GENOMIC DNA]</scope>
    <source>
        <strain evidence="2">Uno16</strain>
    </source>
</reference>
<gene>
    <name evidence="1" type="ORF">KDA_28530</name>
</gene>
<proteinExistence type="predicted"/>
<dbReference type="OrthoDB" id="2086264at2"/>
<organism evidence="1 2">
    <name type="scientific">Dictyobacter alpinus</name>
    <dbReference type="NCBI Taxonomy" id="2014873"/>
    <lineage>
        <taxon>Bacteria</taxon>
        <taxon>Bacillati</taxon>
        <taxon>Chloroflexota</taxon>
        <taxon>Ktedonobacteria</taxon>
        <taxon>Ktedonobacterales</taxon>
        <taxon>Dictyobacteraceae</taxon>
        <taxon>Dictyobacter</taxon>
    </lineage>
</organism>
<protein>
    <submittedName>
        <fullName evidence="1">Uncharacterized protein</fullName>
    </submittedName>
</protein>
<name>A0A402B7R8_9CHLR</name>
<keyword evidence="2" id="KW-1185">Reference proteome</keyword>
<dbReference type="AlphaFoldDB" id="A0A402B7R8"/>
<evidence type="ECO:0000313" key="2">
    <source>
        <dbReference type="Proteomes" id="UP000287171"/>
    </source>
</evidence>
<dbReference type="EMBL" id="BIFT01000001">
    <property type="protein sequence ID" value="GCE27369.1"/>
    <property type="molecule type" value="Genomic_DNA"/>
</dbReference>
<dbReference type="Proteomes" id="UP000287171">
    <property type="component" value="Unassembled WGS sequence"/>
</dbReference>
<sequence length="63" mass="6875">MKNIELKLDGNKLIIEVDLEQEYGPSSSGKSITIASTEGNIAVPGREEVKMGINIYKPRPKSS</sequence>
<evidence type="ECO:0000313" key="1">
    <source>
        <dbReference type="EMBL" id="GCE27369.1"/>
    </source>
</evidence>
<dbReference type="RefSeq" id="WP_126627726.1">
    <property type="nucleotide sequence ID" value="NZ_BIFT01000001.1"/>
</dbReference>